<proteinExistence type="predicted"/>
<protein>
    <submittedName>
        <fullName evidence="1">Uncharacterized protein</fullName>
    </submittedName>
</protein>
<evidence type="ECO:0000313" key="1">
    <source>
        <dbReference type="EnsemblMetazoa" id="Aqu2.1.26648_001"/>
    </source>
</evidence>
<dbReference type="KEGG" id="aqu:109583544"/>
<keyword evidence="2" id="KW-1185">Reference proteome</keyword>
<name>A0A1X7UGR1_AMPQE</name>
<sequence>MASNSELVEGGQSILPELAAKSWERSGIHYSTCIELIIKELSSLIIRDVMCKIRTNQIPSETGIKILHSISEQSISLLTKTAAQPLIIDLLHTTLLLTQAHNSPMNSLLSLNFLEQLTTLIVKDIHRETSSFSFDFKILLWQLHFPAYEATLIEILNIAIKEKDIEDKLDPIISEIRKACFQFQHFKLYTDDFFQFSISIAKNHQLMVKKLQQRLK</sequence>
<reference evidence="2" key="1">
    <citation type="journal article" date="2010" name="Nature">
        <title>The Amphimedon queenslandica genome and the evolution of animal complexity.</title>
        <authorList>
            <person name="Srivastava M."/>
            <person name="Simakov O."/>
            <person name="Chapman J."/>
            <person name="Fahey B."/>
            <person name="Gauthier M.E."/>
            <person name="Mitros T."/>
            <person name="Richards G.S."/>
            <person name="Conaco C."/>
            <person name="Dacre M."/>
            <person name="Hellsten U."/>
            <person name="Larroux C."/>
            <person name="Putnam N.H."/>
            <person name="Stanke M."/>
            <person name="Adamska M."/>
            <person name="Darling A."/>
            <person name="Degnan S.M."/>
            <person name="Oakley T.H."/>
            <person name="Plachetzki D.C."/>
            <person name="Zhai Y."/>
            <person name="Adamski M."/>
            <person name="Calcino A."/>
            <person name="Cummins S.F."/>
            <person name="Goodstein D.M."/>
            <person name="Harris C."/>
            <person name="Jackson D.J."/>
            <person name="Leys S.P."/>
            <person name="Shu S."/>
            <person name="Woodcroft B.J."/>
            <person name="Vervoort M."/>
            <person name="Kosik K.S."/>
            <person name="Manning G."/>
            <person name="Degnan B.M."/>
            <person name="Rokhsar D.S."/>
        </authorList>
    </citation>
    <scope>NUCLEOTIDE SEQUENCE [LARGE SCALE GENOMIC DNA]</scope>
</reference>
<dbReference type="EnsemblMetazoa" id="Aqu2.1.26648_001">
    <property type="protein sequence ID" value="Aqu2.1.26648_001"/>
    <property type="gene ID" value="Aqu2.1.26648"/>
</dbReference>
<reference evidence="1" key="2">
    <citation type="submission" date="2017-05" db="UniProtKB">
        <authorList>
            <consortium name="EnsemblMetazoa"/>
        </authorList>
    </citation>
    <scope>IDENTIFICATION</scope>
</reference>
<organism evidence="1">
    <name type="scientific">Amphimedon queenslandica</name>
    <name type="common">Sponge</name>
    <dbReference type="NCBI Taxonomy" id="400682"/>
    <lineage>
        <taxon>Eukaryota</taxon>
        <taxon>Metazoa</taxon>
        <taxon>Porifera</taxon>
        <taxon>Demospongiae</taxon>
        <taxon>Heteroscleromorpha</taxon>
        <taxon>Haplosclerida</taxon>
        <taxon>Niphatidae</taxon>
        <taxon>Amphimedon</taxon>
    </lineage>
</organism>
<gene>
    <name evidence="1" type="primary">109583544</name>
</gene>
<evidence type="ECO:0000313" key="2">
    <source>
        <dbReference type="Proteomes" id="UP000007879"/>
    </source>
</evidence>
<dbReference type="InParanoid" id="A0A1X7UGR1"/>
<accession>A0A1X7UGR1</accession>
<dbReference type="AlphaFoldDB" id="A0A1X7UGR1"/>
<dbReference type="Proteomes" id="UP000007879">
    <property type="component" value="Unassembled WGS sequence"/>
</dbReference>
<dbReference type="EnsemblMetazoa" id="XM_019998949.1">
    <property type="protein sequence ID" value="XP_019854508.1"/>
    <property type="gene ID" value="LOC109583544"/>
</dbReference>